<dbReference type="InterPro" id="IPR026501">
    <property type="entry name" value="Limbin/EVC"/>
</dbReference>
<evidence type="ECO:0000256" key="8">
    <source>
        <dbReference type="ARBA" id="ARBA00023212"/>
    </source>
</evidence>
<feature type="compositionally biased region" description="Polar residues" evidence="11">
    <location>
        <begin position="782"/>
        <end position="793"/>
    </location>
</feature>
<evidence type="ECO:0000313" key="12">
    <source>
        <dbReference type="EMBL" id="CAB3981779.1"/>
    </source>
</evidence>
<evidence type="ECO:0000256" key="6">
    <source>
        <dbReference type="ARBA" id="ARBA00022989"/>
    </source>
</evidence>
<dbReference type="PANTHER" id="PTHR16795">
    <property type="entry name" value="LIMBIN/ELLIS-VAN CREVELD PROTEIN"/>
    <property type="match status" value="1"/>
</dbReference>
<dbReference type="Proteomes" id="UP001152795">
    <property type="component" value="Unassembled WGS sequence"/>
</dbReference>
<keyword evidence="8" id="KW-0206">Cytoskeleton</keyword>
<dbReference type="GO" id="GO:0098797">
    <property type="term" value="C:plasma membrane protein complex"/>
    <property type="evidence" value="ECO:0007669"/>
    <property type="project" value="TreeGrafter"/>
</dbReference>
<keyword evidence="4" id="KW-0963">Cytoplasm</keyword>
<keyword evidence="3" id="KW-1003">Cell membrane</keyword>
<dbReference type="GO" id="GO:0007224">
    <property type="term" value="P:smoothened signaling pathway"/>
    <property type="evidence" value="ECO:0007669"/>
    <property type="project" value="InterPro"/>
</dbReference>
<gene>
    <name evidence="12" type="ORF">PACLA_8A016128</name>
</gene>
<protein>
    <submittedName>
        <fullName evidence="12">Limbin-like isoform X3</fullName>
    </submittedName>
</protein>
<dbReference type="OrthoDB" id="5990384at2759"/>
<reference evidence="12" key="1">
    <citation type="submission" date="2020-04" db="EMBL/GenBank/DDBJ databases">
        <authorList>
            <person name="Alioto T."/>
            <person name="Alioto T."/>
            <person name="Gomez Garrido J."/>
        </authorList>
    </citation>
    <scope>NUCLEOTIDE SEQUENCE</scope>
    <source>
        <strain evidence="12">A484AB</strain>
    </source>
</reference>
<dbReference type="EMBL" id="CACRXK020000427">
    <property type="protein sequence ID" value="CAB3981779.1"/>
    <property type="molecule type" value="Genomic_DNA"/>
</dbReference>
<keyword evidence="9" id="KW-0966">Cell projection</keyword>
<comment type="subcellular location">
    <subcellularLocation>
        <location evidence="2">Cell membrane</location>
        <topology evidence="2">Single-pass membrane protein</topology>
    </subcellularLocation>
    <subcellularLocation>
        <location evidence="1">Cytoplasm</location>
        <location evidence="1">Cytoskeleton</location>
        <location evidence="1">Cilium basal body</location>
    </subcellularLocation>
</comment>
<feature type="region of interest" description="Disordered" evidence="11">
    <location>
        <begin position="738"/>
        <end position="812"/>
    </location>
</feature>
<feature type="coiled-coil region" evidence="10">
    <location>
        <begin position="344"/>
        <end position="529"/>
    </location>
</feature>
<name>A0A6S7FZJ3_PARCT</name>
<dbReference type="AlphaFoldDB" id="A0A6S7FZJ3"/>
<keyword evidence="13" id="KW-1185">Reference proteome</keyword>
<keyword evidence="7" id="KW-0472">Membrane</keyword>
<proteinExistence type="predicted"/>
<evidence type="ECO:0000256" key="7">
    <source>
        <dbReference type="ARBA" id="ARBA00023136"/>
    </source>
</evidence>
<feature type="coiled-coil region" evidence="10">
    <location>
        <begin position="556"/>
        <end position="657"/>
    </location>
</feature>
<dbReference type="GO" id="GO:0060170">
    <property type="term" value="C:ciliary membrane"/>
    <property type="evidence" value="ECO:0007669"/>
    <property type="project" value="TreeGrafter"/>
</dbReference>
<evidence type="ECO:0000256" key="2">
    <source>
        <dbReference type="ARBA" id="ARBA00004162"/>
    </source>
</evidence>
<evidence type="ECO:0000256" key="3">
    <source>
        <dbReference type="ARBA" id="ARBA00022475"/>
    </source>
</evidence>
<organism evidence="12 13">
    <name type="scientific">Paramuricea clavata</name>
    <name type="common">Red gorgonian</name>
    <name type="synonym">Violescent sea-whip</name>
    <dbReference type="NCBI Taxonomy" id="317549"/>
    <lineage>
        <taxon>Eukaryota</taxon>
        <taxon>Metazoa</taxon>
        <taxon>Cnidaria</taxon>
        <taxon>Anthozoa</taxon>
        <taxon>Octocorallia</taxon>
        <taxon>Malacalcyonacea</taxon>
        <taxon>Plexauridae</taxon>
        <taxon>Paramuricea</taxon>
    </lineage>
</organism>
<evidence type="ECO:0000256" key="9">
    <source>
        <dbReference type="ARBA" id="ARBA00023273"/>
    </source>
</evidence>
<evidence type="ECO:0000256" key="10">
    <source>
        <dbReference type="SAM" id="Coils"/>
    </source>
</evidence>
<evidence type="ECO:0000256" key="11">
    <source>
        <dbReference type="SAM" id="MobiDB-lite"/>
    </source>
</evidence>
<dbReference type="PANTHER" id="PTHR16795:SF14">
    <property type="entry name" value="LIMBIN"/>
    <property type="match status" value="1"/>
</dbReference>
<sequence>MQLKGEVEMKKIDERKQREIDEAKAKLDGADKKKTKEVLSLIVAHYQSLENDVRAQIQLEHDVEQEKIRKEISVNSRLTSKEAQGSLIKEMITEAEINEEEAGMIVSEHLDAIAAVEKIHDDEKSRQVMALEMRLEERKAMAQQIREQEEQEAQVLATMKEKYDNALDNLVTSSQVSEAEATAYREKLFKDVDTLDKKLEKQKHRQEENLHDRLTLLKKKKLQEKEEEYKLEMKKLEEANNDSESPKDVIVARQELTQKYNEEIHELERELDKNAAQDLKELRSRNAEEARGEYKNKIEKYYKELMKKGAMQEDYTQLLESHDQDVARIVENQQAQQNKHRIALEEKLSKRRELLTEKMKAEQKEQEQIRNEEQKVLKNMIDNQVVISEEEKEKILREHEQNMAELESSLTLNKLRQKQMLEEKLEKRRKMKMEKLQQKHENENKRIKIENVDGATEEVDLLKKQEIEKQQLMENDANMENEVEQIREEMLNARMEALQEHNDRLGALIADLQIKRANQIAEINKQQRALGQLQTSILDDLDEKGVLVDPETKEILQKHQEQSQKLEKILQDQRDQQETALKERLREKLKQKEQRLMQEQKDEITKYIDNMQDNNALMKFRKAALKARHKAHLDQEKQQIEKEIEQSVNEMKLQLELNRLKAVEKQSIQFISALVKCGKIQEEELDSVLQVLFPTKKPEEIDELLTQIYGPSHTRSSALALHSSKPSSLEMKVIAQISPMPSNRRKAKPRFEKPDDLDDLPPPEVASSLPPVILQGNKGFNLENSLHNGSKNNTRTEGKKLGRVRLAPLDKH</sequence>
<keyword evidence="6" id="KW-1133">Transmembrane helix</keyword>
<keyword evidence="10" id="KW-0175">Coiled coil</keyword>
<feature type="coiled-coil region" evidence="10">
    <location>
        <begin position="128"/>
        <end position="304"/>
    </location>
</feature>
<evidence type="ECO:0000313" key="13">
    <source>
        <dbReference type="Proteomes" id="UP001152795"/>
    </source>
</evidence>
<accession>A0A6S7FZJ3</accession>
<comment type="caution">
    <text evidence="12">The sequence shown here is derived from an EMBL/GenBank/DDBJ whole genome shotgun (WGS) entry which is preliminary data.</text>
</comment>
<evidence type="ECO:0000256" key="4">
    <source>
        <dbReference type="ARBA" id="ARBA00022490"/>
    </source>
</evidence>
<evidence type="ECO:0000256" key="1">
    <source>
        <dbReference type="ARBA" id="ARBA00004120"/>
    </source>
</evidence>
<keyword evidence="5" id="KW-0812">Transmembrane</keyword>
<evidence type="ECO:0000256" key="5">
    <source>
        <dbReference type="ARBA" id="ARBA00022692"/>
    </source>
</evidence>